<protein>
    <recommendedName>
        <fullName evidence="5">Putative 3-methyladenine DNA glycosylase</fullName>
        <ecNumber evidence="5">3.2.2.-</ecNumber>
    </recommendedName>
</protein>
<evidence type="ECO:0000313" key="6">
    <source>
        <dbReference type="EMBL" id="TDD95687.1"/>
    </source>
</evidence>
<keyword evidence="6" id="KW-0326">Glycosidase</keyword>
<dbReference type="SUPFAM" id="SSF50486">
    <property type="entry name" value="FMT C-terminal domain-like"/>
    <property type="match status" value="1"/>
</dbReference>
<evidence type="ECO:0000313" key="7">
    <source>
        <dbReference type="Proteomes" id="UP000294739"/>
    </source>
</evidence>
<dbReference type="CDD" id="cd00540">
    <property type="entry name" value="AAG"/>
    <property type="match status" value="1"/>
</dbReference>
<name>A0A4V2YZ54_9ACTN</name>
<evidence type="ECO:0000256" key="3">
    <source>
        <dbReference type="ARBA" id="ARBA00022801"/>
    </source>
</evidence>
<evidence type="ECO:0000256" key="1">
    <source>
        <dbReference type="ARBA" id="ARBA00009232"/>
    </source>
</evidence>
<keyword evidence="4 5" id="KW-0234">DNA repair</keyword>
<dbReference type="InParanoid" id="A0A4V2YZ54"/>
<dbReference type="Gene3D" id="3.10.300.10">
    <property type="entry name" value="Methylpurine-DNA glycosylase (MPG)"/>
    <property type="match status" value="1"/>
</dbReference>
<organism evidence="6 7">
    <name type="scientific">Jiangella asiatica</name>
    <dbReference type="NCBI Taxonomy" id="2530372"/>
    <lineage>
        <taxon>Bacteria</taxon>
        <taxon>Bacillati</taxon>
        <taxon>Actinomycetota</taxon>
        <taxon>Actinomycetes</taxon>
        <taxon>Jiangellales</taxon>
        <taxon>Jiangellaceae</taxon>
        <taxon>Jiangella</taxon>
    </lineage>
</organism>
<dbReference type="InterPro" id="IPR011034">
    <property type="entry name" value="Formyl_transferase-like_C_sf"/>
</dbReference>
<evidence type="ECO:0000256" key="4">
    <source>
        <dbReference type="ARBA" id="ARBA00023204"/>
    </source>
</evidence>
<dbReference type="AlphaFoldDB" id="A0A4V2YZ54"/>
<evidence type="ECO:0000256" key="5">
    <source>
        <dbReference type="HAMAP-Rule" id="MF_00527"/>
    </source>
</evidence>
<comment type="similarity">
    <text evidence="1 5">Belongs to the DNA glycosylase MPG family.</text>
</comment>
<keyword evidence="7" id="KW-1185">Reference proteome</keyword>
<reference evidence="6 7" key="1">
    <citation type="submission" date="2019-03" db="EMBL/GenBank/DDBJ databases">
        <title>Draft genome sequences of novel Actinobacteria.</title>
        <authorList>
            <person name="Sahin N."/>
            <person name="Ay H."/>
            <person name="Saygin H."/>
        </authorList>
    </citation>
    <scope>NUCLEOTIDE SEQUENCE [LARGE SCALE GENOMIC DNA]</scope>
    <source>
        <strain evidence="6 7">5K138</strain>
    </source>
</reference>
<dbReference type="EC" id="3.2.2.-" evidence="5"/>
<dbReference type="HAMAP" id="MF_00527">
    <property type="entry name" value="3MGH"/>
    <property type="match status" value="1"/>
</dbReference>
<dbReference type="PANTHER" id="PTHR10429:SF0">
    <property type="entry name" value="DNA-3-METHYLADENINE GLYCOSYLASE"/>
    <property type="match status" value="1"/>
</dbReference>
<dbReference type="InterPro" id="IPR003180">
    <property type="entry name" value="MPG"/>
</dbReference>
<gene>
    <name evidence="6" type="ORF">E1269_31035</name>
</gene>
<dbReference type="Pfam" id="PF02245">
    <property type="entry name" value="Pur_DNA_glyco"/>
    <property type="match status" value="1"/>
</dbReference>
<dbReference type="GO" id="GO:0003677">
    <property type="term" value="F:DNA binding"/>
    <property type="evidence" value="ECO:0007669"/>
    <property type="project" value="InterPro"/>
</dbReference>
<dbReference type="GO" id="GO:0006284">
    <property type="term" value="P:base-excision repair"/>
    <property type="evidence" value="ECO:0007669"/>
    <property type="project" value="InterPro"/>
</dbReference>
<comment type="caution">
    <text evidence="6">The sequence shown here is derived from an EMBL/GenBank/DDBJ whole genome shotgun (WGS) entry which is preliminary data.</text>
</comment>
<dbReference type="EMBL" id="SMKZ01000089">
    <property type="protein sequence ID" value="TDD95687.1"/>
    <property type="molecule type" value="Genomic_DNA"/>
</dbReference>
<keyword evidence="2 5" id="KW-0227">DNA damage</keyword>
<dbReference type="NCBIfam" id="NF002003">
    <property type="entry name" value="PRK00802.1-3"/>
    <property type="match status" value="1"/>
</dbReference>
<keyword evidence="3 5" id="KW-0378">Hydrolase</keyword>
<sequence>MLLVIAVLSVGGGPISPIAPVPGPAPPTPGTDTGAVDRRFLARPGIDVAPDLLGCVIRHETPEGAVAVRLTEVEAYMGADDPGSHAYRGRTARNAVMFGPAGHLYVYFTYGMHFCANVVCGEEGTATAVLLRAGEVVDGAELAASRRPAARSARDLARGPARLASALGLGRSDDGADLCGSPSTTALLAGPRADGDLVRNGPRVGVSGPGGNGDEFPWRFWLDGEPTVSTYRPHVLRRRR</sequence>
<accession>A0A4V2YZ54</accession>
<dbReference type="FunFam" id="3.10.300.10:FF:000001">
    <property type="entry name" value="Putative 3-methyladenine DNA glycosylase"/>
    <property type="match status" value="1"/>
</dbReference>
<dbReference type="OrthoDB" id="9794313at2"/>
<dbReference type="InterPro" id="IPR036995">
    <property type="entry name" value="MPG_sf"/>
</dbReference>
<proteinExistence type="inferred from homology"/>
<evidence type="ECO:0000256" key="2">
    <source>
        <dbReference type="ARBA" id="ARBA00022763"/>
    </source>
</evidence>
<dbReference type="Proteomes" id="UP000294739">
    <property type="component" value="Unassembled WGS sequence"/>
</dbReference>
<dbReference type="PANTHER" id="PTHR10429">
    <property type="entry name" value="DNA-3-METHYLADENINE GLYCOSYLASE"/>
    <property type="match status" value="1"/>
</dbReference>
<dbReference type="NCBIfam" id="TIGR00567">
    <property type="entry name" value="3mg"/>
    <property type="match status" value="1"/>
</dbReference>
<dbReference type="GO" id="GO:0003905">
    <property type="term" value="F:alkylbase DNA N-glycosylase activity"/>
    <property type="evidence" value="ECO:0007669"/>
    <property type="project" value="InterPro"/>
</dbReference>